<dbReference type="EMBL" id="QORO01000003">
    <property type="protein sequence ID" value="RCK58474.1"/>
    <property type="molecule type" value="Genomic_DNA"/>
</dbReference>
<dbReference type="InterPro" id="IPR050741">
    <property type="entry name" value="Acyl-CoA_dehydrogenase"/>
</dbReference>
<sequence>MTATITRPKTLEEFDRALDELLIGIAARAVEREQNHTLLFEEVRALQAIGFGSIRLPIEWGGLGLSFEQVVERLILVASADSNLAHLYRGHVAVVEEVVAGYDADEANHAAWIQRIARGDFIGNAQSEKQEVAEITTRIEREGDEIFLTGRKYYTTGSIYADWIRLSALDGDTRVGVTVSTKDPGVASFDDWDGFGQPLTGTGTTTFDRVAVAPADVIVSGEDPARGHHIASVFQLILLAAAAGIGKATLRDAVEFVRPRRRIFGFSGETLPREDTLVQETIGSVSARADAAARLVISGARDVDRASEKFAAGEEDAYADLLLDVYRLQQVVAPLVLEAATEIFEVGGASAVSTKAALDRHWRNARTVHSHNPAAQRRRVVGDFELNGTRPDFSAPGAPAAEKEAVTA</sequence>
<dbReference type="GO" id="GO:0033539">
    <property type="term" value="P:fatty acid beta-oxidation using acyl-CoA dehydrogenase"/>
    <property type="evidence" value="ECO:0007669"/>
    <property type="project" value="TreeGrafter"/>
</dbReference>
<dbReference type="Gene3D" id="1.10.540.10">
    <property type="entry name" value="Acyl-CoA dehydrogenase/oxidase, N-terminal domain"/>
    <property type="match status" value="1"/>
</dbReference>
<dbReference type="PANTHER" id="PTHR48083">
    <property type="entry name" value="MEDIUM-CHAIN SPECIFIC ACYL-COA DEHYDROGENASE, MITOCHONDRIAL-RELATED"/>
    <property type="match status" value="1"/>
</dbReference>
<keyword evidence="4" id="KW-1185">Reference proteome</keyword>
<dbReference type="AlphaFoldDB" id="A0A367XY16"/>
<dbReference type="InterPro" id="IPR046373">
    <property type="entry name" value="Acyl-CoA_Oxase/DH_mid-dom_sf"/>
</dbReference>
<dbReference type="Proteomes" id="UP000253508">
    <property type="component" value="Unassembled WGS sequence"/>
</dbReference>
<dbReference type="InterPro" id="IPR037069">
    <property type="entry name" value="AcylCoA_DH/ox_N_sf"/>
</dbReference>
<dbReference type="InterPro" id="IPR036250">
    <property type="entry name" value="AcylCo_DH-like_C"/>
</dbReference>
<dbReference type="PIRSF" id="PIRSF016578">
    <property type="entry name" value="HsaA"/>
    <property type="match status" value="1"/>
</dbReference>
<proteinExistence type="predicted"/>
<dbReference type="OrthoDB" id="571684at2"/>
<dbReference type="SUPFAM" id="SSF47203">
    <property type="entry name" value="Acyl-CoA dehydrogenase C-terminal domain-like"/>
    <property type="match status" value="1"/>
</dbReference>
<evidence type="ECO:0000256" key="1">
    <source>
        <dbReference type="ARBA" id="ARBA00023002"/>
    </source>
</evidence>
<dbReference type="GO" id="GO:0005737">
    <property type="term" value="C:cytoplasm"/>
    <property type="evidence" value="ECO:0007669"/>
    <property type="project" value="TreeGrafter"/>
</dbReference>
<dbReference type="RefSeq" id="WP_114118078.1">
    <property type="nucleotide sequence ID" value="NZ_BMHU01000002.1"/>
</dbReference>
<dbReference type="GO" id="GO:0050660">
    <property type="term" value="F:flavin adenine dinucleotide binding"/>
    <property type="evidence" value="ECO:0007669"/>
    <property type="project" value="InterPro"/>
</dbReference>
<accession>A0A367XY16</accession>
<name>A0A367XY16_9MICO</name>
<dbReference type="PANTHER" id="PTHR48083:SF19">
    <property type="entry name" value="FLAVIN-DEPENDENT MONOOXYGENASE, OXYGENASE SUBUNIT HSAA"/>
    <property type="match status" value="1"/>
</dbReference>
<evidence type="ECO:0000313" key="4">
    <source>
        <dbReference type="Proteomes" id="UP000253508"/>
    </source>
</evidence>
<dbReference type="GO" id="GO:0003995">
    <property type="term" value="F:acyl-CoA dehydrogenase activity"/>
    <property type="evidence" value="ECO:0007669"/>
    <property type="project" value="TreeGrafter"/>
</dbReference>
<organism evidence="3 4">
    <name type="scientific">Microbacterium sorbitolivorans</name>
    <dbReference type="NCBI Taxonomy" id="1867410"/>
    <lineage>
        <taxon>Bacteria</taxon>
        <taxon>Bacillati</taxon>
        <taxon>Actinomycetota</taxon>
        <taxon>Actinomycetes</taxon>
        <taxon>Micrococcales</taxon>
        <taxon>Microbacteriaceae</taxon>
        <taxon>Microbacterium</taxon>
    </lineage>
</organism>
<protein>
    <recommendedName>
        <fullName evidence="2">Acyl-CoA dehydrogenase C-terminal domain-containing protein</fullName>
    </recommendedName>
</protein>
<dbReference type="GO" id="GO:0016712">
    <property type="term" value="F:oxidoreductase activity, acting on paired donors, with incorporation or reduction of molecular oxygen, reduced flavin or flavoprotein as one donor, and incorporation of one atom of oxygen"/>
    <property type="evidence" value="ECO:0007669"/>
    <property type="project" value="TreeGrafter"/>
</dbReference>
<keyword evidence="1" id="KW-0560">Oxidoreductase</keyword>
<dbReference type="Gene3D" id="1.20.140.10">
    <property type="entry name" value="Butyryl-CoA Dehydrogenase, subunit A, domain 3"/>
    <property type="match status" value="1"/>
</dbReference>
<gene>
    <name evidence="3" type="ORF">DTO57_09935</name>
</gene>
<dbReference type="InterPro" id="IPR009100">
    <property type="entry name" value="AcylCoA_DH/oxidase_NM_dom_sf"/>
</dbReference>
<dbReference type="SUPFAM" id="SSF56645">
    <property type="entry name" value="Acyl-CoA dehydrogenase NM domain-like"/>
    <property type="match status" value="1"/>
</dbReference>
<dbReference type="InterPro" id="IPR013107">
    <property type="entry name" value="Acyl-CoA_DH_C"/>
</dbReference>
<comment type="caution">
    <text evidence="3">The sequence shown here is derived from an EMBL/GenBank/DDBJ whole genome shotgun (WGS) entry which is preliminary data.</text>
</comment>
<evidence type="ECO:0000259" key="2">
    <source>
        <dbReference type="Pfam" id="PF08028"/>
    </source>
</evidence>
<dbReference type="Gene3D" id="2.40.110.10">
    <property type="entry name" value="Butyryl-CoA Dehydrogenase, subunit A, domain 2"/>
    <property type="match status" value="1"/>
</dbReference>
<feature type="domain" description="Acyl-CoA dehydrogenase C-terminal" evidence="2">
    <location>
        <begin position="238"/>
        <end position="372"/>
    </location>
</feature>
<reference evidence="3 4" key="1">
    <citation type="submission" date="2018-07" db="EMBL/GenBank/DDBJ databases">
        <title>Microbacterium endoborsara sp. nov., a novel actinobacterium isolated from Borszczowia aralocaspica.</title>
        <authorList>
            <person name="An D."/>
        </authorList>
    </citation>
    <scope>NUCLEOTIDE SEQUENCE [LARGE SCALE GENOMIC DNA]</scope>
    <source>
        <strain evidence="3 4">C1.15228</strain>
    </source>
</reference>
<dbReference type="Pfam" id="PF08028">
    <property type="entry name" value="Acyl-CoA_dh_2"/>
    <property type="match status" value="1"/>
</dbReference>
<evidence type="ECO:0000313" key="3">
    <source>
        <dbReference type="EMBL" id="RCK58474.1"/>
    </source>
</evidence>